<reference evidence="1" key="1">
    <citation type="journal article" date="2012" name="Nat. Biotechnol.">
        <title>Reference genome sequence of the model plant Setaria.</title>
        <authorList>
            <person name="Bennetzen J.L."/>
            <person name="Schmutz J."/>
            <person name="Wang H."/>
            <person name="Percifield R."/>
            <person name="Hawkins J."/>
            <person name="Pontaroli A.C."/>
            <person name="Estep M."/>
            <person name="Feng L."/>
            <person name="Vaughn J.N."/>
            <person name="Grimwood J."/>
            <person name="Jenkins J."/>
            <person name="Barry K."/>
            <person name="Lindquist E."/>
            <person name="Hellsten U."/>
            <person name="Deshpande S."/>
            <person name="Wang X."/>
            <person name="Wu X."/>
            <person name="Mitros T."/>
            <person name="Triplett J."/>
            <person name="Yang X."/>
            <person name="Ye C.Y."/>
            <person name="Mauro-Herrera M."/>
            <person name="Wang L."/>
            <person name="Li P."/>
            <person name="Sharma M."/>
            <person name="Sharma R."/>
            <person name="Ronald P.C."/>
            <person name="Panaud O."/>
            <person name="Kellogg E.A."/>
            <person name="Brutnell T.P."/>
            <person name="Doust A.N."/>
            <person name="Tuskan G.A."/>
            <person name="Rokhsar D."/>
            <person name="Devos K.M."/>
        </authorList>
    </citation>
    <scope>NUCLEOTIDE SEQUENCE [LARGE SCALE GENOMIC DNA]</scope>
    <source>
        <strain evidence="1">Yugu1</strain>
    </source>
</reference>
<dbReference type="AlphaFoldDB" id="A0A368R9L9"/>
<protein>
    <submittedName>
        <fullName evidence="1">Uncharacterized protein</fullName>
    </submittedName>
</protein>
<evidence type="ECO:0000313" key="1">
    <source>
        <dbReference type="EMBL" id="RCV26905.1"/>
    </source>
</evidence>
<accession>A0A368R9L9</accession>
<gene>
    <name evidence="1" type="ORF">SETIT_5G283100v2</name>
</gene>
<sequence>MSDPYRLLSCSLDRSSTQAEAEAADALARSRSGRFRAVPLESRGALGFARGAPPPPPGGKGSVGVVGALRAPVCCVSGNGRDSAAISVVDSAAFLPSRRVASHRVVSRDDGHRLAHAHALPATRSRSEQGVIVFACPLLGL</sequence>
<organism evidence="1">
    <name type="scientific">Setaria italica</name>
    <name type="common">Foxtail millet</name>
    <name type="synonym">Panicum italicum</name>
    <dbReference type="NCBI Taxonomy" id="4555"/>
    <lineage>
        <taxon>Eukaryota</taxon>
        <taxon>Viridiplantae</taxon>
        <taxon>Streptophyta</taxon>
        <taxon>Embryophyta</taxon>
        <taxon>Tracheophyta</taxon>
        <taxon>Spermatophyta</taxon>
        <taxon>Magnoliopsida</taxon>
        <taxon>Liliopsida</taxon>
        <taxon>Poales</taxon>
        <taxon>Poaceae</taxon>
        <taxon>PACMAD clade</taxon>
        <taxon>Panicoideae</taxon>
        <taxon>Panicodae</taxon>
        <taxon>Paniceae</taxon>
        <taxon>Cenchrinae</taxon>
        <taxon>Setaria</taxon>
    </lineage>
</organism>
<reference evidence="1" key="2">
    <citation type="submission" date="2015-07" db="EMBL/GenBank/DDBJ databases">
        <authorList>
            <person name="Noorani M."/>
        </authorList>
    </citation>
    <scope>NUCLEOTIDE SEQUENCE</scope>
    <source>
        <strain evidence="1">Yugu1</strain>
    </source>
</reference>
<proteinExistence type="predicted"/>
<name>A0A368R9L9_SETIT</name>
<dbReference type="EMBL" id="CM003532">
    <property type="protein sequence ID" value="RCV26905.1"/>
    <property type="molecule type" value="Genomic_DNA"/>
</dbReference>